<feature type="compositionally biased region" description="Polar residues" evidence="1">
    <location>
        <begin position="46"/>
        <end position="67"/>
    </location>
</feature>
<dbReference type="Proteomes" id="UP000759537">
    <property type="component" value="Unassembled WGS sequence"/>
</dbReference>
<reference evidence="3" key="1">
    <citation type="submission" date="2019-10" db="EMBL/GenBank/DDBJ databases">
        <authorList>
            <consortium name="DOE Joint Genome Institute"/>
            <person name="Kuo A."/>
            <person name="Miyauchi S."/>
            <person name="Kiss E."/>
            <person name="Drula E."/>
            <person name="Kohler A."/>
            <person name="Sanchez-Garcia M."/>
            <person name="Andreopoulos B."/>
            <person name="Barry K.W."/>
            <person name="Bonito G."/>
            <person name="Buee M."/>
            <person name="Carver A."/>
            <person name="Chen C."/>
            <person name="Cichocki N."/>
            <person name="Clum A."/>
            <person name="Culley D."/>
            <person name="Crous P.W."/>
            <person name="Fauchery L."/>
            <person name="Girlanda M."/>
            <person name="Hayes R."/>
            <person name="Keri Z."/>
            <person name="LaButti K."/>
            <person name="Lipzen A."/>
            <person name="Lombard V."/>
            <person name="Magnuson J."/>
            <person name="Maillard F."/>
            <person name="Morin E."/>
            <person name="Murat C."/>
            <person name="Nolan M."/>
            <person name="Ohm R."/>
            <person name="Pangilinan J."/>
            <person name="Pereira M."/>
            <person name="Perotto S."/>
            <person name="Peter M."/>
            <person name="Riley R."/>
            <person name="Sitrit Y."/>
            <person name="Stielow B."/>
            <person name="Szollosi G."/>
            <person name="Zifcakova L."/>
            <person name="Stursova M."/>
            <person name="Spatafora J.W."/>
            <person name="Tedersoo L."/>
            <person name="Vaario L.-M."/>
            <person name="Yamada A."/>
            <person name="Yan M."/>
            <person name="Wang P."/>
            <person name="Xu J."/>
            <person name="Bruns T."/>
            <person name="Baldrian P."/>
            <person name="Vilgalys R."/>
            <person name="Henrissat B."/>
            <person name="Grigoriev I.V."/>
            <person name="Hibbett D."/>
            <person name="Nagy L.G."/>
            <person name="Martin F.M."/>
        </authorList>
    </citation>
    <scope>NUCLEOTIDE SEQUENCE</scope>
    <source>
        <strain evidence="3">Prilba</strain>
    </source>
</reference>
<evidence type="ECO:0000256" key="1">
    <source>
        <dbReference type="SAM" id="MobiDB-lite"/>
    </source>
</evidence>
<feature type="region of interest" description="Disordered" evidence="1">
    <location>
        <begin position="24"/>
        <end position="82"/>
    </location>
</feature>
<proteinExistence type="predicted"/>
<keyword evidence="2" id="KW-0732">Signal</keyword>
<organism evidence="3 4">
    <name type="scientific">Russula ochroleuca</name>
    <dbReference type="NCBI Taxonomy" id="152965"/>
    <lineage>
        <taxon>Eukaryota</taxon>
        <taxon>Fungi</taxon>
        <taxon>Dikarya</taxon>
        <taxon>Basidiomycota</taxon>
        <taxon>Agaricomycotina</taxon>
        <taxon>Agaricomycetes</taxon>
        <taxon>Russulales</taxon>
        <taxon>Russulaceae</taxon>
        <taxon>Russula</taxon>
    </lineage>
</organism>
<keyword evidence="4" id="KW-1185">Reference proteome</keyword>
<dbReference type="EMBL" id="WHVB01000005">
    <property type="protein sequence ID" value="KAF8482510.1"/>
    <property type="molecule type" value="Genomic_DNA"/>
</dbReference>
<evidence type="ECO:0000313" key="4">
    <source>
        <dbReference type="Proteomes" id="UP000759537"/>
    </source>
</evidence>
<name>A0A9P5MZ94_9AGAM</name>
<sequence length="176" mass="19535">MRHDNGGCYWLLLPQLSLLSVFSPPQSSCPSRKKTKTKTRPRCKTLFSTNVSTSLTSTPARETTSSDPPSPASERDSQQSTEPSMAVALFGLHAAIVRFNDIVAEVLKPSNQDSKTLEALSARAIKLVQERDDGLSEEETSAMTTLLTDVTLANAYLALYDDTIRREWMKKRLSKR</sequence>
<comment type="caution">
    <text evidence="3">The sequence shown here is derived from an EMBL/GenBank/DDBJ whole genome shotgun (WGS) entry which is preliminary data.</text>
</comment>
<feature type="compositionally biased region" description="Basic residues" evidence="1">
    <location>
        <begin position="31"/>
        <end position="43"/>
    </location>
</feature>
<feature type="chain" id="PRO_5040320313" evidence="2">
    <location>
        <begin position="29"/>
        <end position="176"/>
    </location>
</feature>
<evidence type="ECO:0000313" key="3">
    <source>
        <dbReference type="EMBL" id="KAF8482510.1"/>
    </source>
</evidence>
<reference evidence="3" key="2">
    <citation type="journal article" date="2020" name="Nat. Commun.">
        <title>Large-scale genome sequencing of mycorrhizal fungi provides insights into the early evolution of symbiotic traits.</title>
        <authorList>
            <person name="Miyauchi S."/>
            <person name="Kiss E."/>
            <person name="Kuo A."/>
            <person name="Drula E."/>
            <person name="Kohler A."/>
            <person name="Sanchez-Garcia M."/>
            <person name="Morin E."/>
            <person name="Andreopoulos B."/>
            <person name="Barry K.W."/>
            <person name="Bonito G."/>
            <person name="Buee M."/>
            <person name="Carver A."/>
            <person name="Chen C."/>
            <person name="Cichocki N."/>
            <person name="Clum A."/>
            <person name="Culley D."/>
            <person name="Crous P.W."/>
            <person name="Fauchery L."/>
            <person name="Girlanda M."/>
            <person name="Hayes R.D."/>
            <person name="Keri Z."/>
            <person name="LaButti K."/>
            <person name="Lipzen A."/>
            <person name="Lombard V."/>
            <person name="Magnuson J."/>
            <person name="Maillard F."/>
            <person name="Murat C."/>
            <person name="Nolan M."/>
            <person name="Ohm R.A."/>
            <person name="Pangilinan J."/>
            <person name="Pereira M.F."/>
            <person name="Perotto S."/>
            <person name="Peter M."/>
            <person name="Pfister S."/>
            <person name="Riley R."/>
            <person name="Sitrit Y."/>
            <person name="Stielow J.B."/>
            <person name="Szollosi G."/>
            <person name="Zifcakova L."/>
            <person name="Stursova M."/>
            <person name="Spatafora J.W."/>
            <person name="Tedersoo L."/>
            <person name="Vaario L.M."/>
            <person name="Yamada A."/>
            <person name="Yan M."/>
            <person name="Wang P."/>
            <person name="Xu J."/>
            <person name="Bruns T."/>
            <person name="Baldrian P."/>
            <person name="Vilgalys R."/>
            <person name="Dunand C."/>
            <person name="Henrissat B."/>
            <person name="Grigoriev I.V."/>
            <person name="Hibbett D."/>
            <person name="Nagy L.G."/>
            <person name="Martin F.M."/>
        </authorList>
    </citation>
    <scope>NUCLEOTIDE SEQUENCE</scope>
    <source>
        <strain evidence="3">Prilba</strain>
    </source>
</reference>
<protein>
    <submittedName>
        <fullName evidence="3">Uncharacterized protein</fullName>
    </submittedName>
</protein>
<feature type="signal peptide" evidence="2">
    <location>
        <begin position="1"/>
        <end position="28"/>
    </location>
</feature>
<evidence type="ECO:0000256" key="2">
    <source>
        <dbReference type="SAM" id="SignalP"/>
    </source>
</evidence>
<accession>A0A9P5MZ94</accession>
<dbReference type="AlphaFoldDB" id="A0A9P5MZ94"/>
<gene>
    <name evidence="3" type="ORF">DFH94DRAFT_368094</name>
</gene>